<name>A0A9W7EJ38_9STRA</name>
<dbReference type="OrthoDB" id="199385at2759"/>
<organism evidence="2 3">
    <name type="scientific">Triparma strigata</name>
    <dbReference type="NCBI Taxonomy" id="1606541"/>
    <lineage>
        <taxon>Eukaryota</taxon>
        <taxon>Sar</taxon>
        <taxon>Stramenopiles</taxon>
        <taxon>Ochrophyta</taxon>
        <taxon>Bolidophyceae</taxon>
        <taxon>Parmales</taxon>
        <taxon>Triparmaceae</taxon>
        <taxon>Triparma</taxon>
    </lineage>
</organism>
<reference evidence="3" key="1">
    <citation type="journal article" date="2023" name="Commun. Biol.">
        <title>Genome analysis of Parmales, the sister group of diatoms, reveals the evolutionary specialization of diatoms from phago-mixotrophs to photoautotrophs.</title>
        <authorList>
            <person name="Ban H."/>
            <person name="Sato S."/>
            <person name="Yoshikawa S."/>
            <person name="Yamada K."/>
            <person name="Nakamura Y."/>
            <person name="Ichinomiya M."/>
            <person name="Sato N."/>
            <person name="Blanc-Mathieu R."/>
            <person name="Endo H."/>
            <person name="Kuwata A."/>
            <person name="Ogata H."/>
        </authorList>
    </citation>
    <scope>NUCLEOTIDE SEQUENCE [LARGE SCALE GENOMIC DNA]</scope>
    <source>
        <strain evidence="3">NIES 3701</strain>
    </source>
</reference>
<protein>
    <submittedName>
        <fullName evidence="2">Uncharacterized protein</fullName>
    </submittedName>
</protein>
<evidence type="ECO:0000313" key="2">
    <source>
        <dbReference type="EMBL" id="GMH79775.1"/>
    </source>
</evidence>
<feature type="region of interest" description="Disordered" evidence="1">
    <location>
        <begin position="70"/>
        <end position="94"/>
    </location>
</feature>
<evidence type="ECO:0000256" key="1">
    <source>
        <dbReference type="SAM" id="MobiDB-lite"/>
    </source>
</evidence>
<dbReference type="AlphaFoldDB" id="A0A9W7EJ38"/>
<dbReference type="SUPFAM" id="SSF53474">
    <property type="entry name" value="alpha/beta-Hydrolases"/>
    <property type="match status" value="1"/>
</dbReference>
<sequence length="419" mass="45116">MSRRHSASLTTATVYCIFILITFLTETQTFSTVALPATFSTTSRRSTSKLFNGDGDDPINAAINSLIPYIGDDSTRDSREGGNRDPESGTWGNLGDDVQLFTPKGYDDGAKDVVFLGGFVLGSSSRSFYDYFITRIGTVTKSRVLCVNYQKAGGQPLDHYEYAERAERIMEAIRKETSDSFDLVGHSLGCKIGTLMVAEDSSFKVDSACFVSFNNADLLGSLDFLVKVVNRLNPQSERATSQAVNTIKGLVGLFGQNVNFKPDRESFWKIAKKTWGVRKADVSLLCLEGDDGLDDGLEFLDAMTGEGGEGGEGGDKARVFLTGSSADAREGGDESGGSGGIVLSTQERSSSGTFSVSAFDHPHLAPCYIDVIDAIRSQTQAQGFAGVDGANIPSPTFGDKEQIEEIANAVCEEIMKRRT</sequence>
<proteinExistence type="predicted"/>
<feature type="compositionally biased region" description="Basic and acidic residues" evidence="1">
    <location>
        <begin position="73"/>
        <end position="87"/>
    </location>
</feature>
<dbReference type="Gene3D" id="3.40.50.1820">
    <property type="entry name" value="alpha/beta hydrolase"/>
    <property type="match status" value="1"/>
</dbReference>
<comment type="caution">
    <text evidence="2">The sequence shown here is derived from an EMBL/GenBank/DDBJ whole genome shotgun (WGS) entry which is preliminary data.</text>
</comment>
<evidence type="ECO:0000313" key="3">
    <source>
        <dbReference type="Proteomes" id="UP001165085"/>
    </source>
</evidence>
<keyword evidence="3" id="KW-1185">Reference proteome</keyword>
<gene>
    <name evidence="2" type="ORF">TrST_g5367</name>
</gene>
<dbReference type="InterPro" id="IPR029058">
    <property type="entry name" value="AB_hydrolase_fold"/>
</dbReference>
<dbReference type="Proteomes" id="UP001165085">
    <property type="component" value="Unassembled WGS sequence"/>
</dbReference>
<accession>A0A9W7EJ38</accession>
<dbReference type="EMBL" id="BRXY01000237">
    <property type="protein sequence ID" value="GMH79775.1"/>
    <property type="molecule type" value="Genomic_DNA"/>
</dbReference>